<proteinExistence type="predicted"/>
<evidence type="ECO:0000313" key="2">
    <source>
        <dbReference type="Proteomes" id="UP000464954"/>
    </source>
</evidence>
<keyword evidence="2" id="KW-1185">Reference proteome</keyword>
<organism evidence="1 2">
    <name type="scientific">Tichowtungia aerotolerans</name>
    <dbReference type="NCBI Taxonomy" id="2697043"/>
    <lineage>
        <taxon>Bacteria</taxon>
        <taxon>Pseudomonadati</taxon>
        <taxon>Kiritimatiellota</taxon>
        <taxon>Tichowtungiia</taxon>
        <taxon>Tichowtungiales</taxon>
        <taxon>Tichowtungiaceae</taxon>
        <taxon>Tichowtungia</taxon>
    </lineage>
</organism>
<protein>
    <submittedName>
        <fullName evidence="1">Uncharacterized protein</fullName>
    </submittedName>
</protein>
<evidence type="ECO:0000313" key="1">
    <source>
        <dbReference type="EMBL" id="QHI68306.1"/>
    </source>
</evidence>
<reference evidence="1 2" key="1">
    <citation type="submission" date="2020-01" db="EMBL/GenBank/DDBJ databases">
        <title>Ponticoccus aerotolerans gen. nov., sp. nov., an anaerobic bacterium and proposal of Ponticoccusceae fam. nov., Ponticoccusles ord. nov. and Ponticoccuse classis nov. in the phylum Kiritimatiellaeota.</title>
        <authorList>
            <person name="Zhou L.Y."/>
            <person name="Du Z.J."/>
        </authorList>
    </citation>
    <scope>NUCLEOTIDE SEQUENCE [LARGE SCALE GENOMIC DNA]</scope>
    <source>
        <strain evidence="1 2">S-5007</strain>
    </source>
</reference>
<dbReference type="KEGG" id="taer:GT409_02150"/>
<name>A0A6P1M9P6_9BACT</name>
<gene>
    <name evidence="1" type="ORF">GT409_02150</name>
</gene>
<dbReference type="Proteomes" id="UP000464954">
    <property type="component" value="Chromosome"/>
</dbReference>
<dbReference type="EMBL" id="CP047593">
    <property type="protein sequence ID" value="QHI68306.1"/>
    <property type="molecule type" value="Genomic_DNA"/>
</dbReference>
<accession>A0A6P1M9P6</accession>
<sequence>MYQTESHRAFKKAGAEDDFGTCDPVCIDEEYAEDTQWQAGDAERLYGADEVKAFAQVVDQTAQNFVAVMQM</sequence>
<dbReference type="AlphaFoldDB" id="A0A6P1M9P6"/>